<gene>
    <name evidence="2" type="ORF">RSSL_02097</name>
</gene>
<dbReference type="InterPro" id="IPR018966">
    <property type="entry name" value="VTC_domain"/>
</dbReference>
<evidence type="ECO:0000313" key="2">
    <source>
        <dbReference type="EMBL" id="EJO17008.1"/>
    </source>
</evidence>
<comment type="caution">
    <text evidence="2">The sequence shown here is derived from an EMBL/GenBank/DDBJ whole genome shotgun (WGS) entry which is preliminary data.</text>
</comment>
<name>J7TY35_STRSL</name>
<dbReference type="EMBL" id="ALIF01000001">
    <property type="protein sequence ID" value="EJO17008.1"/>
    <property type="molecule type" value="Genomic_DNA"/>
</dbReference>
<sequence>MVMKTKEKPFRHELKYVIGEPEKALLTERFKHLIQLDKHATNGGYTIRSLYFDDYWNSAYAEKDAGILVRKKYRIRIYNFGTNSIKLERKKKVDTYILKEDAPLTVEEFYKIIDGDYDFLLKSPYPLCQEFYYECVSNMMRPRTIVDYEREPWVYDFGTVRLTFDQNVRVAVGSFDIFDPNLPTIPVIDPEKMVFEVKYTEYLPKIVQSVLPGKADMMAVSKYVLAYEKSQYLNGFEYWEDGNI</sequence>
<dbReference type="AlphaFoldDB" id="J7TY35"/>
<organism evidence="2 3">
    <name type="scientific">Streptococcus salivarius K12</name>
    <dbReference type="NCBI Taxonomy" id="1200793"/>
    <lineage>
        <taxon>Bacteria</taxon>
        <taxon>Bacillati</taxon>
        <taxon>Bacillota</taxon>
        <taxon>Bacilli</taxon>
        <taxon>Lactobacillales</taxon>
        <taxon>Streptococcaceae</taxon>
        <taxon>Streptococcus</taxon>
    </lineage>
</organism>
<dbReference type="GO" id="GO:0006799">
    <property type="term" value="P:polyphosphate biosynthetic process"/>
    <property type="evidence" value="ECO:0007669"/>
    <property type="project" value="UniProtKB-ARBA"/>
</dbReference>
<dbReference type="InterPro" id="IPR042267">
    <property type="entry name" value="VTC_sf"/>
</dbReference>
<feature type="domain" description="VTC" evidence="1">
    <location>
        <begin position="10"/>
        <end position="228"/>
    </location>
</feature>
<dbReference type="Gene3D" id="3.20.100.30">
    <property type="entry name" value="VTC, catalytic tunnel domain"/>
    <property type="match status" value="1"/>
</dbReference>
<proteinExistence type="predicted"/>
<evidence type="ECO:0000313" key="3">
    <source>
        <dbReference type="Proteomes" id="UP000006983"/>
    </source>
</evidence>
<accession>J7TY35</accession>
<dbReference type="Proteomes" id="UP000006983">
    <property type="component" value="Unassembled WGS sequence"/>
</dbReference>
<dbReference type="CDD" id="cd07750">
    <property type="entry name" value="PolyPPase_VTC_like"/>
    <property type="match status" value="1"/>
</dbReference>
<evidence type="ECO:0000259" key="1">
    <source>
        <dbReference type="Pfam" id="PF09359"/>
    </source>
</evidence>
<protein>
    <recommendedName>
        <fullName evidence="1">VTC domain-containing protein</fullName>
    </recommendedName>
</protein>
<keyword evidence="3" id="KW-1185">Reference proteome</keyword>
<dbReference type="Pfam" id="PF09359">
    <property type="entry name" value="VTC"/>
    <property type="match status" value="1"/>
</dbReference>
<reference evidence="2 3" key="1">
    <citation type="journal article" date="2012" name="J. Bacteriol.">
        <title>Genome Sequence of the Lantibiotic Bacteriocin Producer Streptococcus salivarius Strain K12.</title>
        <authorList>
            <person name="Barretto C."/>
            <person name="Alvarez-Martin P."/>
            <person name="Foata F."/>
            <person name="Renault P."/>
            <person name="Berger B."/>
        </authorList>
    </citation>
    <scope>NUCLEOTIDE SEQUENCE [LARGE SCALE GENOMIC DNA]</scope>
    <source>
        <strain evidence="2 3">K12</strain>
    </source>
</reference>
<dbReference type="PATRIC" id="fig|1200793.3.peg.892"/>